<evidence type="ECO:0000256" key="8">
    <source>
        <dbReference type="SAM" id="Phobius"/>
    </source>
</evidence>
<keyword evidence="3 8" id="KW-0812">Transmembrane</keyword>
<evidence type="ECO:0000256" key="5">
    <source>
        <dbReference type="ARBA" id="ARBA00023136"/>
    </source>
</evidence>
<sequence length="257" mass="29845">MSAFRKISAFTLATGSCLVTTFAMYKLVLFLSTPGEVKAEKVWFYNFLDNVSLTHEILSTIVGDLLLLLLFILPHSLLKTDAVKAFFHRRGLASWERSTYCLLSSSALLLLTHNWISAPGLIVWRLDMTKHDRLWWLFVLIHAFAWLVIYGGSLIMDLLEILGVKQIYHEVSHLAPPLLYKVTELRRLYGHVRHPSFICITVILWTVNILTLDRLLLNVLLTLYMYLAWNTDSQDYQYNKSQLSRKKYELSLKIHQE</sequence>
<dbReference type="PANTHER" id="PTHR31040">
    <property type="entry name" value="NURIM"/>
    <property type="match status" value="1"/>
</dbReference>
<reference evidence="9" key="1">
    <citation type="submission" date="2019-10" db="EMBL/GenBank/DDBJ databases">
        <title>Short sand fly seasons in Tbilisi, Georgia, hinder development of host immunity to saliva of the visceral leishmaniasis vector Phlebotomus kandelakii.</title>
        <authorList>
            <person name="Oliveira F."/>
            <person name="Giorgobiani E."/>
            <person name="Guimaraes-Costa A.B."/>
            <person name="Abdeladhim M."/>
            <person name="Oristian J."/>
            <person name="Tskhvaradze L."/>
            <person name="Tsertsvadze N."/>
            <person name="Zakalashvili M."/>
            <person name="Valenzuela J.G."/>
            <person name="Kamhawi S."/>
        </authorList>
    </citation>
    <scope>NUCLEOTIDE SEQUENCE</scope>
    <source>
        <strain evidence="9">Wild-capture in Tbilisi</strain>
        <tissue evidence="9">Salivary glands</tissue>
    </source>
</reference>
<organism evidence="9">
    <name type="scientific">Phlebotomus kandelakii</name>
    <dbReference type="NCBI Taxonomy" id="1109342"/>
    <lineage>
        <taxon>Eukaryota</taxon>
        <taxon>Metazoa</taxon>
        <taxon>Ecdysozoa</taxon>
        <taxon>Arthropoda</taxon>
        <taxon>Hexapoda</taxon>
        <taxon>Insecta</taxon>
        <taxon>Pterygota</taxon>
        <taxon>Neoptera</taxon>
        <taxon>Endopterygota</taxon>
        <taxon>Diptera</taxon>
        <taxon>Nematocera</taxon>
        <taxon>Psychodoidea</taxon>
        <taxon>Psychodidae</taxon>
        <taxon>Phlebotomus</taxon>
        <taxon>Larroussius</taxon>
    </lineage>
</organism>
<accession>A0A6B2E9P1</accession>
<evidence type="ECO:0000256" key="3">
    <source>
        <dbReference type="ARBA" id="ARBA00022692"/>
    </source>
</evidence>
<comment type="similarity">
    <text evidence="2">Belongs to the nurim family.</text>
</comment>
<dbReference type="AlphaFoldDB" id="A0A6B2E9P1"/>
<evidence type="ECO:0000256" key="4">
    <source>
        <dbReference type="ARBA" id="ARBA00022989"/>
    </source>
</evidence>
<evidence type="ECO:0000313" key="9">
    <source>
        <dbReference type="EMBL" id="NBJ58798.1"/>
    </source>
</evidence>
<feature type="transmembrane region" description="Helical" evidence="8">
    <location>
        <begin position="134"/>
        <end position="159"/>
    </location>
</feature>
<evidence type="ECO:0000256" key="7">
    <source>
        <dbReference type="ARBA" id="ARBA00032957"/>
    </source>
</evidence>
<feature type="transmembrane region" description="Helical" evidence="8">
    <location>
        <begin position="99"/>
        <end position="122"/>
    </location>
</feature>
<evidence type="ECO:0000256" key="1">
    <source>
        <dbReference type="ARBA" id="ARBA00004473"/>
    </source>
</evidence>
<dbReference type="InterPro" id="IPR033580">
    <property type="entry name" value="Nurim-like"/>
</dbReference>
<comment type="subcellular location">
    <subcellularLocation>
        <location evidence="1">Nucleus inner membrane</location>
        <topology evidence="1">Multi-pass membrane protein</topology>
    </subcellularLocation>
</comment>
<dbReference type="EMBL" id="GIFK01001095">
    <property type="protein sequence ID" value="NBJ58798.1"/>
    <property type="molecule type" value="Transcribed_RNA"/>
</dbReference>
<keyword evidence="5 8" id="KW-0472">Membrane</keyword>
<dbReference type="GO" id="GO:0005637">
    <property type="term" value="C:nuclear inner membrane"/>
    <property type="evidence" value="ECO:0007669"/>
    <property type="project" value="UniProtKB-SubCell"/>
</dbReference>
<dbReference type="PROSITE" id="PS51257">
    <property type="entry name" value="PROKAR_LIPOPROTEIN"/>
    <property type="match status" value="1"/>
</dbReference>
<feature type="transmembrane region" description="Helical" evidence="8">
    <location>
        <begin position="57"/>
        <end position="78"/>
    </location>
</feature>
<feature type="transmembrane region" description="Helical" evidence="8">
    <location>
        <begin position="196"/>
        <end position="229"/>
    </location>
</feature>
<evidence type="ECO:0000256" key="6">
    <source>
        <dbReference type="ARBA" id="ARBA00031700"/>
    </source>
</evidence>
<name>A0A6B2E9P1_9DIPT</name>
<proteinExistence type="inferred from homology"/>
<evidence type="ECO:0000256" key="2">
    <source>
        <dbReference type="ARBA" id="ARBA00010631"/>
    </source>
</evidence>
<dbReference type="PANTHER" id="PTHR31040:SF1">
    <property type="entry name" value="NURIM"/>
    <property type="match status" value="1"/>
</dbReference>
<keyword evidence="4 8" id="KW-1133">Transmembrane helix</keyword>
<protein>
    <recommendedName>
        <fullName evidence="7">Nuclear envelope membrane protein</fullName>
    </recommendedName>
    <alternativeName>
        <fullName evidence="6">Nuclear rim protein</fullName>
    </alternativeName>
</protein>